<keyword evidence="1" id="KW-0456">Lyase</keyword>
<dbReference type="GO" id="GO:0061928">
    <property type="term" value="F:glutathione specific gamma-glutamylcyclotransferase activity"/>
    <property type="evidence" value="ECO:0007669"/>
    <property type="project" value="InterPro"/>
</dbReference>
<dbReference type="GO" id="GO:0006751">
    <property type="term" value="P:glutathione catabolic process"/>
    <property type="evidence" value="ECO:0007669"/>
    <property type="project" value="InterPro"/>
</dbReference>
<sequence>MAWQIATANGPNGYNRDYLFSIEKALAKISHEDDSIIELANEVRKVMNRTKETKITGSDASLKSHAPLVNLSALPEGTVVVSR</sequence>
<dbReference type="EMBL" id="GBRH01201908">
    <property type="protein sequence ID" value="JAD95987.1"/>
    <property type="molecule type" value="Transcribed_RNA"/>
</dbReference>
<dbReference type="InterPro" id="IPR006840">
    <property type="entry name" value="ChaC"/>
</dbReference>
<evidence type="ECO:0000256" key="1">
    <source>
        <dbReference type="ARBA" id="ARBA00023239"/>
    </source>
</evidence>
<name>A0A0A9EIV8_ARUDO</name>
<dbReference type="GO" id="GO:0005737">
    <property type="term" value="C:cytoplasm"/>
    <property type="evidence" value="ECO:0007669"/>
    <property type="project" value="TreeGrafter"/>
</dbReference>
<accession>A0A0A9EIV8</accession>
<dbReference type="PANTHER" id="PTHR12192:SF19">
    <property type="entry name" value="GAMMA-GLUTAMYLCYCLOTRANSFERASE 2-2"/>
    <property type="match status" value="1"/>
</dbReference>
<dbReference type="AlphaFoldDB" id="A0A0A9EIV8"/>
<proteinExistence type="predicted"/>
<protein>
    <submittedName>
        <fullName evidence="2">Uncharacterized protein</fullName>
    </submittedName>
</protein>
<evidence type="ECO:0000313" key="2">
    <source>
        <dbReference type="EMBL" id="JAD95987.1"/>
    </source>
</evidence>
<dbReference type="Pfam" id="PF04752">
    <property type="entry name" value="ChaC"/>
    <property type="match status" value="1"/>
</dbReference>
<dbReference type="PANTHER" id="PTHR12192">
    <property type="entry name" value="CATION TRANSPORT PROTEIN CHAC-RELATED"/>
    <property type="match status" value="1"/>
</dbReference>
<reference evidence="2" key="2">
    <citation type="journal article" date="2015" name="Data Brief">
        <title>Shoot transcriptome of the giant reed, Arundo donax.</title>
        <authorList>
            <person name="Barrero R.A."/>
            <person name="Guerrero F.D."/>
            <person name="Moolhuijzen P."/>
            <person name="Goolsby J.A."/>
            <person name="Tidwell J."/>
            <person name="Bellgard S.E."/>
            <person name="Bellgard M.I."/>
        </authorList>
    </citation>
    <scope>NUCLEOTIDE SEQUENCE</scope>
    <source>
        <tissue evidence="2">Shoot tissue taken approximately 20 cm above the soil surface</tissue>
    </source>
</reference>
<reference evidence="2" key="1">
    <citation type="submission" date="2014-09" db="EMBL/GenBank/DDBJ databases">
        <authorList>
            <person name="Magalhaes I.L.F."/>
            <person name="Oliveira U."/>
            <person name="Santos F.R."/>
            <person name="Vidigal T.H.D.A."/>
            <person name="Brescovit A.D."/>
            <person name="Santos A.J."/>
        </authorList>
    </citation>
    <scope>NUCLEOTIDE SEQUENCE</scope>
    <source>
        <tissue evidence="2">Shoot tissue taken approximately 20 cm above the soil surface</tissue>
    </source>
</reference>
<organism evidence="2">
    <name type="scientific">Arundo donax</name>
    <name type="common">Giant reed</name>
    <name type="synonym">Donax arundinaceus</name>
    <dbReference type="NCBI Taxonomy" id="35708"/>
    <lineage>
        <taxon>Eukaryota</taxon>
        <taxon>Viridiplantae</taxon>
        <taxon>Streptophyta</taxon>
        <taxon>Embryophyta</taxon>
        <taxon>Tracheophyta</taxon>
        <taxon>Spermatophyta</taxon>
        <taxon>Magnoliopsida</taxon>
        <taxon>Liliopsida</taxon>
        <taxon>Poales</taxon>
        <taxon>Poaceae</taxon>
        <taxon>PACMAD clade</taxon>
        <taxon>Arundinoideae</taxon>
        <taxon>Arundineae</taxon>
        <taxon>Arundo</taxon>
    </lineage>
</organism>